<dbReference type="AlphaFoldDB" id="A0A7J6M023"/>
<name>A0A7J6M023_PERCH</name>
<proteinExistence type="predicted"/>
<gene>
    <name evidence="1" type="ORF">FOL47_004921</name>
</gene>
<protein>
    <submittedName>
        <fullName evidence="1">Uncharacterized protein</fullName>
    </submittedName>
</protein>
<accession>A0A7J6M023</accession>
<comment type="caution">
    <text evidence="1">The sequence shown here is derived from an EMBL/GenBank/DDBJ whole genome shotgun (WGS) entry which is preliminary data.</text>
</comment>
<dbReference type="Proteomes" id="UP000591131">
    <property type="component" value="Unassembled WGS sequence"/>
</dbReference>
<organism evidence="1 2">
    <name type="scientific">Perkinsus chesapeaki</name>
    <name type="common">Clam parasite</name>
    <name type="synonym">Perkinsus andrewsi</name>
    <dbReference type="NCBI Taxonomy" id="330153"/>
    <lineage>
        <taxon>Eukaryota</taxon>
        <taxon>Sar</taxon>
        <taxon>Alveolata</taxon>
        <taxon>Perkinsozoa</taxon>
        <taxon>Perkinsea</taxon>
        <taxon>Perkinsida</taxon>
        <taxon>Perkinsidae</taxon>
        <taxon>Perkinsus</taxon>
    </lineage>
</organism>
<reference evidence="1 2" key="1">
    <citation type="submission" date="2020-04" db="EMBL/GenBank/DDBJ databases">
        <title>Perkinsus chesapeaki whole genome sequence.</title>
        <authorList>
            <person name="Bogema D.R."/>
        </authorList>
    </citation>
    <scope>NUCLEOTIDE SEQUENCE [LARGE SCALE GENOMIC DNA]</scope>
    <source>
        <strain evidence="1">ATCC PRA-425</strain>
    </source>
</reference>
<feature type="non-terminal residue" evidence="1">
    <location>
        <position position="110"/>
    </location>
</feature>
<evidence type="ECO:0000313" key="1">
    <source>
        <dbReference type="EMBL" id="KAF4664845.1"/>
    </source>
</evidence>
<dbReference type="EMBL" id="JAAPAO010000278">
    <property type="protein sequence ID" value="KAF4664845.1"/>
    <property type="molecule type" value="Genomic_DNA"/>
</dbReference>
<sequence>MSCDWTYIIPKESYVNVDALHQRLGLFDSELVWMFGRMVGRLSLVHAFYNGRRVKSPILRSGVIVSKGAMSVLEDSHPSGQIDVGLAEAWVVRSRQEIPDGQDQTSSVDG</sequence>
<keyword evidence="2" id="KW-1185">Reference proteome</keyword>
<evidence type="ECO:0000313" key="2">
    <source>
        <dbReference type="Proteomes" id="UP000591131"/>
    </source>
</evidence>